<dbReference type="Proteomes" id="UP000672097">
    <property type="component" value="Unassembled WGS sequence"/>
</dbReference>
<comment type="caution">
    <text evidence="1">The sequence shown here is derived from an EMBL/GenBank/DDBJ whole genome shotgun (WGS) entry which is preliminary data.</text>
</comment>
<protein>
    <recommendedName>
        <fullName evidence="3">WGR domain-containing protein</fullName>
    </recommendedName>
</protein>
<reference evidence="1 2" key="1">
    <citation type="submission" date="2021-04" db="EMBL/GenBank/DDBJ databases">
        <title>The genome sequence of type strain Ideonella paludis KCTC 32238.</title>
        <authorList>
            <person name="Liu Y."/>
        </authorList>
    </citation>
    <scope>NUCLEOTIDE SEQUENCE [LARGE SCALE GENOMIC DNA]</scope>
    <source>
        <strain evidence="1 2">KCTC 32238</strain>
    </source>
</reference>
<proteinExistence type="predicted"/>
<keyword evidence="2" id="KW-1185">Reference proteome</keyword>
<gene>
    <name evidence="1" type="ORF">KAK11_21235</name>
</gene>
<organism evidence="1 2">
    <name type="scientific">Ideonella paludis</name>
    <dbReference type="NCBI Taxonomy" id="1233411"/>
    <lineage>
        <taxon>Bacteria</taxon>
        <taxon>Pseudomonadati</taxon>
        <taxon>Pseudomonadota</taxon>
        <taxon>Betaproteobacteria</taxon>
        <taxon>Burkholderiales</taxon>
        <taxon>Sphaerotilaceae</taxon>
        <taxon>Ideonella</taxon>
    </lineage>
</organism>
<evidence type="ECO:0000313" key="2">
    <source>
        <dbReference type="Proteomes" id="UP000672097"/>
    </source>
</evidence>
<evidence type="ECO:0000313" key="1">
    <source>
        <dbReference type="EMBL" id="MBQ0937860.1"/>
    </source>
</evidence>
<name>A0ABS5E376_9BURK</name>
<sequence>MKANDLPPWLTPEITHVTWESETRHYGIRISPNLWGELELHKEWGGRFSRRGNSMVMPVLNAQQAQRLIAQENLRRVRRGYKMRVIAENVAHGAT</sequence>
<dbReference type="EMBL" id="JAGQDG010000011">
    <property type="protein sequence ID" value="MBQ0937860.1"/>
    <property type="molecule type" value="Genomic_DNA"/>
</dbReference>
<dbReference type="RefSeq" id="WP_210811587.1">
    <property type="nucleotide sequence ID" value="NZ_JAGQDG010000011.1"/>
</dbReference>
<accession>A0ABS5E376</accession>
<evidence type="ECO:0008006" key="3">
    <source>
        <dbReference type="Google" id="ProtNLM"/>
    </source>
</evidence>